<dbReference type="InterPro" id="IPR012317">
    <property type="entry name" value="Poly(ADP-ribose)pol_cat_dom"/>
</dbReference>
<keyword evidence="3" id="KW-0548">Nucleotidyltransferase</keyword>
<dbReference type="SUPFAM" id="SSF56399">
    <property type="entry name" value="ADP-ribosylation"/>
    <property type="match status" value="1"/>
</dbReference>
<reference evidence="7" key="1">
    <citation type="journal article" date="2021" name="Genome Biol. Evol.">
        <title>A High-Quality Reference Genome for a Parasitic Bivalve with Doubly Uniparental Inheritance (Bivalvia: Unionida).</title>
        <authorList>
            <person name="Smith C.H."/>
        </authorList>
    </citation>
    <scope>NUCLEOTIDE SEQUENCE</scope>
    <source>
        <strain evidence="7">CHS0354</strain>
    </source>
</reference>
<dbReference type="PANTHER" id="PTHR21328">
    <property type="entry name" value="POLY ADP-RIBOSE POLYMERASE FAMILY, MEMBER PARP"/>
    <property type="match status" value="1"/>
</dbReference>
<gene>
    <name evidence="7" type="ORF">CHS0354_042252</name>
</gene>
<evidence type="ECO:0000256" key="3">
    <source>
        <dbReference type="ARBA" id="ARBA00022695"/>
    </source>
</evidence>
<evidence type="ECO:0000256" key="2">
    <source>
        <dbReference type="ARBA" id="ARBA00022679"/>
    </source>
</evidence>
<organism evidence="7 8">
    <name type="scientific">Potamilus streckersoni</name>
    <dbReference type="NCBI Taxonomy" id="2493646"/>
    <lineage>
        <taxon>Eukaryota</taxon>
        <taxon>Metazoa</taxon>
        <taxon>Spiralia</taxon>
        <taxon>Lophotrochozoa</taxon>
        <taxon>Mollusca</taxon>
        <taxon>Bivalvia</taxon>
        <taxon>Autobranchia</taxon>
        <taxon>Heteroconchia</taxon>
        <taxon>Palaeoheterodonta</taxon>
        <taxon>Unionida</taxon>
        <taxon>Unionoidea</taxon>
        <taxon>Unionidae</taxon>
        <taxon>Ambleminae</taxon>
        <taxon>Lampsilini</taxon>
        <taxon>Potamilus</taxon>
    </lineage>
</organism>
<dbReference type="GO" id="GO:0016779">
    <property type="term" value="F:nucleotidyltransferase activity"/>
    <property type="evidence" value="ECO:0007669"/>
    <property type="project" value="UniProtKB-KW"/>
</dbReference>
<name>A0AAE0W1Q5_9BIVA</name>
<evidence type="ECO:0000313" key="7">
    <source>
        <dbReference type="EMBL" id="KAK3597914.1"/>
    </source>
</evidence>
<keyword evidence="2" id="KW-0808">Transferase</keyword>
<evidence type="ECO:0000259" key="6">
    <source>
        <dbReference type="PROSITE" id="PS51059"/>
    </source>
</evidence>
<sequence length="243" mass="27311">MEPSITDQYSDDTYLMSTFDGNNPKKVPPLTDGFLVQFLRYVRQRISTLNEYCVVCDEPHVFQNGAMLKPAVCSRELCVFAFQTLGVMSEAPGDIATGAEVVDLIVAMTKAACKSAHKKIIFNPFPCNRSELSFHPNSKNYDKTTLDEINVLIYPLLQWIISSNRSHIVKLPVDRQLSFMHTTHQFLLLNSPPAKEVAFRAAKEKYGSTFAFHGSSIENWHSITRKGLIIASGTKLMMNEADE</sequence>
<evidence type="ECO:0000313" key="8">
    <source>
        <dbReference type="Proteomes" id="UP001195483"/>
    </source>
</evidence>
<evidence type="ECO:0000256" key="1">
    <source>
        <dbReference type="ARBA" id="ARBA00022676"/>
    </source>
</evidence>
<dbReference type="EMBL" id="JAEAOA010002354">
    <property type="protein sequence ID" value="KAK3597914.1"/>
    <property type="molecule type" value="Genomic_DNA"/>
</dbReference>
<comment type="caution">
    <text evidence="7">The sequence shown here is derived from an EMBL/GenBank/DDBJ whole genome shotgun (WGS) entry which is preliminary data.</text>
</comment>
<reference evidence="7" key="3">
    <citation type="submission" date="2023-05" db="EMBL/GenBank/DDBJ databases">
        <authorList>
            <person name="Smith C.H."/>
        </authorList>
    </citation>
    <scope>NUCLEOTIDE SEQUENCE</scope>
    <source>
        <strain evidence="7">CHS0354</strain>
        <tissue evidence="7">Mantle</tissue>
    </source>
</reference>
<protein>
    <recommendedName>
        <fullName evidence="6">PARP catalytic domain-containing protein</fullName>
    </recommendedName>
</protein>
<keyword evidence="4" id="KW-0520">NAD</keyword>
<dbReference type="InterPro" id="IPR051838">
    <property type="entry name" value="ARTD_PARP"/>
</dbReference>
<evidence type="ECO:0000256" key="5">
    <source>
        <dbReference type="ARBA" id="ARBA00024347"/>
    </source>
</evidence>
<keyword evidence="8" id="KW-1185">Reference proteome</keyword>
<keyword evidence="1" id="KW-0328">Glycosyltransferase</keyword>
<evidence type="ECO:0000256" key="4">
    <source>
        <dbReference type="ARBA" id="ARBA00023027"/>
    </source>
</evidence>
<dbReference type="AlphaFoldDB" id="A0AAE0W1Q5"/>
<proteinExistence type="inferred from homology"/>
<accession>A0AAE0W1Q5</accession>
<dbReference type="Proteomes" id="UP001195483">
    <property type="component" value="Unassembled WGS sequence"/>
</dbReference>
<dbReference type="CDD" id="cd01341">
    <property type="entry name" value="ADP_ribosyl"/>
    <property type="match status" value="1"/>
</dbReference>
<dbReference type="PROSITE" id="PS51059">
    <property type="entry name" value="PARP_CATALYTIC"/>
    <property type="match status" value="1"/>
</dbReference>
<feature type="domain" description="PARP catalytic" evidence="6">
    <location>
        <begin position="135"/>
        <end position="243"/>
    </location>
</feature>
<reference evidence="7" key="2">
    <citation type="journal article" date="2021" name="Genome Biol. Evol.">
        <title>Developing a high-quality reference genome for a parasitic bivalve with doubly uniparental inheritance (Bivalvia: Unionida).</title>
        <authorList>
            <person name="Smith C.H."/>
        </authorList>
    </citation>
    <scope>NUCLEOTIDE SEQUENCE</scope>
    <source>
        <strain evidence="7">CHS0354</strain>
        <tissue evidence="7">Mantle</tissue>
    </source>
</reference>
<comment type="similarity">
    <text evidence="5">Belongs to the ARTD/PARP family.</text>
</comment>
<dbReference type="GO" id="GO:0003950">
    <property type="term" value="F:NAD+ poly-ADP-ribosyltransferase activity"/>
    <property type="evidence" value="ECO:0007669"/>
    <property type="project" value="InterPro"/>
</dbReference>